<dbReference type="RefSeq" id="WP_318350656.1">
    <property type="nucleotide sequence ID" value="NZ_AP018694.1"/>
</dbReference>
<dbReference type="KEGG" id="anf:AQPE_1834"/>
<accession>A0A5K7S852</accession>
<name>A0A5K7S852_9BACT</name>
<gene>
    <name evidence="2" type="ORF">AQPE_1834</name>
</gene>
<proteinExistence type="predicted"/>
<protein>
    <submittedName>
        <fullName evidence="2">Uncharacterized protein</fullName>
    </submittedName>
</protein>
<evidence type="ECO:0000313" key="3">
    <source>
        <dbReference type="Proteomes" id="UP001193389"/>
    </source>
</evidence>
<keyword evidence="3" id="KW-1185">Reference proteome</keyword>
<reference evidence="2" key="1">
    <citation type="journal article" date="2020" name="Int. J. Syst. Evol. Microbiol.">
        <title>Aquipluma nitroreducens gen. nov. sp. nov., a novel facultatively anaerobic bacterium isolated from a freshwater lake.</title>
        <authorList>
            <person name="Watanabe M."/>
            <person name="Kojima H."/>
            <person name="Fukui M."/>
        </authorList>
    </citation>
    <scope>NUCLEOTIDE SEQUENCE</scope>
    <source>
        <strain evidence="2">MeG22</strain>
    </source>
</reference>
<keyword evidence="1" id="KW-0732">Signal</keyword>
<feature type="signal peptide" evidence="1">
    <location>
        <begin position="1"/>
        <end position="23"/>
    </location>
</feature>
<organism evidence="2 3">
    <name type="scientific">Aquipluma nitroreducens</name>
    <dbReference type="NCBI Taxonomy" id="2010828"/>
    <lineage>
        <taxon>Bacteria</taxon>
        <taxon>Pseudomonadati</taxon>
        <taxon>Bacteroidota</taxon>
        <taxon>Bacteroidia</taxon>
        <taxon>Marinilabiliales</taxon>
        <taxon>Prolixibacteraceae</taxon>
        <taxon>Aquipluma</taxon>
    </lineage>
</organism>
<dbReference type="Proteomes" id="UP001193389">
    <property type="component" value="Chromosome"/>
</dbReference>
<evidence type="ECO:0000313" key="2">
    <source>
        <dbReference type="EMBL" id="BBE17677.1"/>
    </source>
</evidence>
<evidence type="ECO:0000256" key="1">
    <source>
        <dbReference type="SAM" id="SignalP"/>
    </source>
</evidence>
<dbReference type="EMBL" id="AP018694">
    <property type="protein sequence ID" value="BBE17677.1"/>
    <property type="molecule type" value="Genomic_DNA"/>
</dbReference>
<sequence length="298" mass="30722">MKKLFYSFLMLVTLVIVAGSAKGQVNSTVIQGGTYTYTLKGIVVNTAGTATIDFDGDAAEVIAVTAGFSGTDKTNLIAKAGSYDATFTVHYSTSATVGATGNLIVTIKDGSSNGCTNTIKLNVTVLAAPTINLAIAADKGPQYCQTIANTTDNTAASKDQNNTIKFTVTPTFENINVSGTSFLWSYTLKLPNPSGLLGTTAGAFKVTKGGNDITSDVIATGGLQVVDLASSVTSEEFTVTFYTTSGIAAQNLEGTVSNVSVREDRTGGTTYNENTTINGSDNSATVTVNALPSIGSFQ</sequence>
<feature type="chain" id="PRO_5024359040" evidence="1">
    <location>
        <begin position="24"/>
        <end position="298"/>
    </location>
</feature>
<dbReference type="AlphaFoldDB" id="A0A5K7S852"/>